<dbReference type="Proteomes" id="UP000567885">
    <property type="component" value="Unassembled WGS sequence"/>
</dbReference>
<evidence type="ECO:0000313" key="10">
    <source>
        <dbReference type="Proteomes" id="UP000567885"/>
    </source>
</evidence>
<evidence type="ECO:0000256" key="7">
    <source>
        <dbReference type="SAM" id="Phobius"/>
    </source>
</evidence>
<name>A0A8H5WG31_FUSHE</name>
<dbReference type="PANTHER" id="PTHR33048">
    <property type="entry name" value="PTH11-LIKE INTEGRAL MEMBRANE PROTEIN (AFU_ORTHOLOGUE AFUA_5G11245)"/>
    <property type="match status" value="1"/>
</dbReference>
<dbReference type="EMBL" id="JAAGWQ010000299">
    <property type="protein sequence ID" value="KAF5657155.1"/>
    <property type="molecule type" value="Genomic_DNA"/>
</dbReference>
<gene>
    <name evidence="9" type="ORF">FHETE_10605</name>
</gene>
<proteinExistence type="inferred from homology"/>
<evidence type="ECO:0000313" key="9">
    <source>
        <dbReference type="EMBL" id="KAF5657155.1"/>
    </source>
</evidence>
<evidence type="ECO:0000256" key="1">
    <source>
        <dbReference type="ARBA" id="ARBA00004141"/>
    </source>
</evidence>
<feature type="transmembrane region" description="Helical" evidence="7">
    <location>
        <begin position="66"/>
        <end position="83"/>
    </location>
</feature>
<keyword evidence="10" id="KW-1185">Reference proteome</keyword>
<sequence length="373" mass="41342">MSPMAGEGVPLFYITIVMLTLSWVFASARLGVRIWKRNFGLDDWLMFVGLVCTPNDMAFFVLTEQILYSVTTSLVITCCFFGAGQKRAELEPEDIMQGTKLFFIAQFFYSACSVPIKSSICVTMLRIADARRRFVWTLWGIIAITIITAIIFILATANVCHPITTLWGETTHGTCNTNLNSNIGFFFSAVSIFTDWTLAILPCILLWNIQMKTKVKFPVIFMLSLGAFASCATVVRLGYLTLYNNPSEFMYSTGAIGLWSILEEGIGIIAGSMPAMRPLLSLPFFSRNTYASNAGSNQLSGHMNMPNTTSGKRKANPSQNKKCSLELNDFRAHLTTNIGYGHGEGTKQSLDDSDSQKYILKSTKVVVTREQAS</sequence>
<dbReference type="AlphaFoldDB" id="A0A8H5WG31"/>
<protein>
    <submittedName>
        <fullName evidence="9">Integral membrane protein</fullName>
    </submittedName>
</protein>
<feature type="transmembrane region" description="Helical" evidence="7">
    <location>
        <begin position="219"/>
        <end position="243"/>
    </location>
</feature>
<dbReference type="PANTHER" id="PTHR33048:SF21">
    <property type="entry name" value="INTEGRAL MEMBRANE PROTEIN"/>
    <property type="match status" value="1"/>
</dbReference>
<dbReference type="InterPro" id="IPR052337">
    <property type="entry name" value="SAT4-like"/>
</dbReference>
<reference evidence="9 10" key="1">
    <citation type="submission" date="2020-05" db="EMBL/GenBank/DDBJ databases">
        <title>Identification and distribution of gene clusters putatively required for synthesis of sphingolipid metabolism inhibitors in phylogenetically diverse species of the filamentous fungus Fusarium.</title>
        <authorList>
            <person name="Kim H.-S."/>
            <person name="Busman M."/>
            <person name="Brown D.W."/>
            <person name="Divon H."/>
            <person name="Uhlig S."/>
            <person name="Proctor R.H."/>
        </authorList>
    </citation>
    <scope>NUCLEOTIDE SEQUENCE [LARGE SCALE GENOMIC DNA]</scope>
    <source>
        <strain evidence="9 10">NRRL 20693</strain>
    </source>
</reference>
<comment type="subcellular location">
    <subcellularLocation>
        <location evidence="1">Membrane</location>
        <topology evidence="1">Multi-pass membrane protein</topology>
    </subcellularLocation>
</comment>
<keyword evidence="4 7" id="KW-0472">Membrane</keyword>
<feature type="domain" description="Rhodopsin" evidence="8">
    <location>
        <begin position="28"/>
        <end position="281"/>
    </location>
</feature>
<comment type="caution">
    <text evidence="9">The sequence shown here is derived from an EMBL/GenBank/DDBJ whole genome shotgun (WGS) entry which is preliminary data.</text>
</comment>
<keyword evidence="3 7" id="KW-1133">Transmembrane helix</keyword>
<feature type="region of interest" description="Disordered" evidence="6">
    <location>
        <begin position="296"/>
        <end position="320"/>
    </location>
</feature>
<comment type="similarity">
    <text evidence="5">Belongs to the SAT4 family.</text>
</comment>
<evidence type="ECO:0000256" key="2">
    <source>
        <dbReference type="ARBA" id="ARBA00022692"/>
    </source>
</evidence>
<dbReference type="OrthoDB" id="3923077at2759"/>
<evidence type="ECO:0000259" key="8">
    <source>
        <dbReference type="Pfam" id="PF20684"/>
    </source>
</evidence>
<feature type="transmembrane region" description="Helical" evidence="7">
    <location>
        <begin position="134"/>
        <end position="157"/>
    </location>
</feature>
<accession>A0A8H5WG31</accession>
<feature type="transmembrane region" description="Helical" evidence="7">
    <location>
        <begin position="183"/>
        <end position="207"/>
    </location>
</feature>
<dbReference type="InterPro" id="IPR049326">
    <property type="entry name" value="Rhodopsin_dom_fungi"/>
</dbReference>
<keyword evidence="2 7" id="KW-0812">Transmembrane</keyword>
<feature type="transmembrane region" description="Helical" evidence="7">
    <location>
        <begin position="249"/>
        <end position="270"/>
    </location>
</feature>
<feature type="transmembrane region" description="Helical" evidence="7">
    <location>
        <begin position="12"/>
        <end position="32"/>
    </location>
</feature>
<evidence type="ECO:0000256" key="5">
    <source>
        <dbReference type="ARBA" id="ARBA00038359"/>
    </source>
</evidence>
<dbReference type="GO" id="GO:0016020">
    <property type="term" value="C:membrane"/>
    <property type="evidence" value="ECO:0007669"/>
    <property type="project" value="UniProtKB-SubCell"/>
</dbReference>
<organism evidence="9 10">
    <name type="scientific">Fusarium heterosporum</name>
    <dbReference type="NCBI Taxonomy" id="42747"/>
    <lineage>
        <taxon>Eukaryota</taxon>
        <taxon>Fungi</taxon>
        <taxon>Dikarya</taxon>
        <taxon>Ascomycota</taxon>
        <taxon>Pezizomycotina</taxon>
        <taxon>Sordariomycetes</taxon>
        <taxon>Hypocreomycetidae</taxon>
        <taxon>Hypocreales</taxon>
        <taxon>Nectriaceae</taxon>
        <taxon>Fusarium</taxon>
        <taxon>Fusarium heterosporum species complex</taxon>
    </lineage>
</organism>
<dbReference type="Pfam" id="PF20684">
    <property type="entry name" value="Fung_rhodopsin"/>
    <property type="match status" value="1"/>
</dbReference>
<evidence type="ECO:0000256" key="4">
    <source>
        <dbReference type="ARBA" id="ARBA00023136"/>
    </source>
</evidence>
<evidence type="ECO:0000256" key="3">
    <source>
        <dbReference type="ARBA" id="ARBA00022989"/>
    </source>
</evidence>
<evidence type="ECO:0000256" key="6">
    <source>
        <dbReference type="SAM" id="MobiDB-lite"/>
    </source>
</evidence>